<evidence type="ECO:0000256" key="2">
    <source>
        <dbReference type="ARBA" id="ARBA00022679"/>
    </source>
</evidence>
<protein>
    <submittedName>
        <fullName evidence="3">Class I SAM-dependent methyltransferase</fullName>
    </submittedName>
</protein>
<dbReference type="GO" id="GO:0035243">
    <property type="term" value="F:protein-arginine omega-N symmetric methyltransferase activity"/>
    <property type="evidence" value="ECO:0007669"/>
    <property type="project" value="TreeGrafter"/>
</dbReference>
<dbReference type="PANTHER" id="PTHR12049:SF7">
    <property type="entry name" value="PROTEIN ARGININE METHYLTRANSFERASE NDUFAF7, MITOCHONDRIAL"/>
    <property type="match status" value="1"/>
</dbReference>
<keyword evidence="2" id="KW-0808">Transferase</keyword>
<proteinExistence type="predicted"/>
<dbReference type="RefSeq" id="WP_190876791.1">
    <property type="nucleotide sequence ID" value="NZ_CP159837.1"/>
</dbReference>
<dbReference type="Pfam" id="PF02636">
    <property type="entry name" value="Methyltransf_28"/>
    <property type="match status" value="1"/>
</dbReference>
<dbReference type="InterPro" id="IPR003788">
    <property type="entry name" value="NDUFAF7"/>
</dbReference>
<name>A0AAU8JG26_9CYAN</name>
<gene>
    <name evidence="3" type="ORF">ABWT76_005856</name>
</gene>
<dbReference type="InterPro" id="IPR029063">
    <property type="entry name" value="SAM-dependent_MTases_sf"/>
</dbReference>
<evidence type="ECO:0000256" key="1">
    <source>
        <dbReference type="ARBA" id="ARBA00022603"/>
    </source>
</evidence>
<reference evidence="3" key="1">
    <citation type="submission" date="2024-07" db="EMBL/GenBank/DDBJ databases">
        <authorList>
            <person name="Kim Y.J."/>
            <person name="Jeong J.Y."/>
        </authorList>
    </citation>
    <scope>NUCLEOTIDE SEQUENCE</scope>
    <source>
        <strain evidence="3">GIHE-MW2</strain>
    </source>
</reference>
<evidence type="ECO:0000313" key="3">
    <source>
        <dbReference type="EMBL" id="XCM37050.1"/>
    </source>
</evidence>
<dbReference type="PANTHER" id="PTHR12049">
    <property type="entry name" value="PROTEIN ARGININE METHYLTRANSFERASE NDUFAF7, MITOCHONDRIAL"/>
    <property type="match status" value="1"/>
</dbReference>
<sequence length="399" mass="45289">MSNPNLCEEIARKIQASEQKRISFAEYMNLALYHPAYGYYTTGAGKIGAGGDFATSPHLCSDFGEMLAEQFWQMWQILGCPVRFQLVEMGAGQGLIAGDVLVYLQYKYPDFFQCLDYVIIENSPAMRQFQEQRLVRFTGDLANVLRWCSWAEIEPDSIIGCCFSNELVDAFPVHQFVIDRGKFKEIYVTMSEINGELNFVEVLGELSTPKIAEYFNELGLNFLGVKYPDGYRSEVNLAALDWLREASQRLKRGYLLTIDYGYEGDRYYAPSRHQGTLQCYYQHRYHDNPYILVGQQDITAHVNFTALERYGQQWGLENIGFTKQGLFLMALGLGDRIAAISTTPGLDIVTALQRREVLHQLIDPMGLGNFGVLAQSKGLTDQERDQKLTGFTMPPMGTF</sequence>
<organism evidence="3">
    <name type="scientific">Planktothricoides raciborskii GIHE-MW2</name>
    <dbReference type="NCBI Taxonomy" id="2792601"/>
    <lineage>
        <taxon>Bacteria</taxon>
        <taxon>Bacillati</taxon>
        <taxon>Cyanobacteriota</taxon>
        <taxon>Cyanophyceae</taxon>
        <taxon>Oscillatoriophycideae</taxon>
        <taxon>Oscillatoriales</taxon>
        <taxon>Oscillatoriaceae</taxon>
        <taxon>Planktothricoides</taxon>
    </lineage>
</organism>
<dbReference type="EMBL" id="CP159837">
    <property type="protein sequence ID" value="XCM37050.1"/>
    <property type="molecule type" value="Genomic_DNA"/>
</dbReference>
<dbReference type="GO" id="GO:0032259">
    <property type="term" value="P:methylation"/>
    <property type="evidence" value="ECO:0007669"/>
    <property type="project" value="UniProtKB-KW"/>
</dbReference>
<dbReference type="Gene3D" id="3.40.50.12710">
    <property type="match status" value="1"/>
</dbReference>
<accession>A0AAU8JG26</accession>
<dbReference type="AlphaFoldDB" id="A0AAU8JG26"/>
<dbReference type="InterPro" id="IPR038375">
    <property type="entry name" value="NDUFAF7_sf"/>
</dbReference>
<keyword evidence="1 3" id="KW-0489">Methyltransferase</keyword>
<dbReference type="SUPFAM" id="SSF53335">
    <property type="entry name" value="S-adenosyl-L-methionine-dependent methyltransferases"/>
    <property type="match status" value="1"/>
</dbReference>